<evidence type="ECO:0000313" key="3">
    <source>
        <dbReference type="Proteomes" id="UP001470230"/>
    </source>
</evidence>
<sequence length="206" mass="23403">MKKRNVVVLSVNRSTKRVTMLGGIALDGTKLRPLLILPNKRIDKYLLQNGHGGRNALYCYQENGFINSTIFDFWAKSIFLPEIQRRREKTGYTGLILLLLDGYQVLALDLGIFGIQKHFKSRIRVHGQFSDQSRNIIQIVNSWIQAATPDKIASAFYQAGIYVKELSDGSSITMADIDKERAVRGMDHSHGTNEFFGRKTVNIEHF</sequence>
<dbReference type="EMBL" id="JAPFFF010000008">
    <property type="protein sequence ID" value="KAK8883507.1"/>
    <property type="molecule type" value="Genomic_DNA"/>
</dbReference>
<reference evidence="2 3" key="1">
    <citation type="submission" date="2024-04" db="EMBL/GenBank/DDBJ databases">
        <title>Tritrichomonas musculus Genome.</title>
        <authorList>
            <person name="Alves-Ferreira E."/>
            <person name="Grigg M."/>
            <person name="Lorenzi H."/>
            <person name="Galac M."/>
        </authorList>
    </citation>
    <scope>NUCLEOTIDE SEQUENCE [LARGE SCALE GENOMIC DNA]</scope>
    <source>
        <strain evidence="2 3">EAF2021</strain>
    </source>
</reference>
<name>A0ABR2JXA7_9EUKA</name>
<organism evidence="2 3">
    <name type="scientific">Tritrichomonas musculus</name>
    <dbReference type="NCBI Taxonomy" id="1915356"/>
    <lineage>
        <taxon>Eukaryota</taxon>
        <taxon>Metamonada</taxon>
        <taxon>Parabasalia</taxon>
        <taxon>Tritrichomonadida</taxon>
        <taxon>Tritrichomonadidae</taxon>
        <taxon>Tritrichomonas</taxon>
    </lineage>
</organism>
<evidence type="ECO:0000256" key="1">
    <source>
        <dbReference type="SAM" id="Phobius"/>
    </source>
</evidence>
<protein>
    <recommendedName>
        <fullName evidence="4">DDE-1 domain-containing protein</fullName>
    </recommendedName>
</protein>
<feature type="transmembrane region" description="Helical" evidence="1">
    <location>
        <begin position="95"/>
        <end position="115"/>
    </location>
</feature>
<keyword evidence="1" id="KW-0472">Membrane</keyword>
<keyword evidence="1" id="KW-1133">Transmembrane helix</keyword>
<keyword evidence="1" id="KW-0812">Transmembrane</keyword>
<gene>
    <name evidence="2" type="ORF">M9Y10_042599</name>
</gene>
<keyword evidence="3" id="KW-1185">Reference proteome</keyword>
<dbReference type="Proteomes" id="UP001470230">
    <property type="component" value="Unassembled WGS sequence"/>
</dbReference>
<comment type="caution">
    <text evidence="2">The sequence shown here is derived from an EMBL/GenBank/DDBJ whole genome shotgun (WGS) entry which is preliminary data.</text>
</comment>
<proteinExistence type="predicted"/>
<evidence type="ECO:0008006" key="4">
    <source>
        <dbReference type="Google" id="ProtNLM"/>
    </source>
</evidence>
<evidence type="ECO:0000313" key="2">
    <source>
        <dbReference type="EMBL" id="KAK8883507.1"/>
    </source>
</evidence>
<accession>A0ABR2JXA7</accession>